<proteinExistence type="predicted"/>
<keyword evidence="1" id="KW-0472">Membrane</keyword>
<organism evidence="2">
    <name type="scientific">marine sediment metagenome</name>
    <dbReference type="NCBI Taxonomy" id="412755"/>
    <lineage>
        <taxon>unclassified sequences</taxon>
        <taxon>metagenomes</taxon>
        <taxon>ecological metagenomes</taxon>
    </lineage>
</organism>
<comment type="caution">
    <text evidence="2">The sequence shown here is derived from an EMBL/GenBank/DDBJ whole genome shotgun (WGS) entry which is preliminary data.</text>
</comment>
<gene>
    <name evidence="2" type="ORF">LCGC14_2905260</name>
</gene>
<name>A0A0F9A105_9ZZZZ</name>
<dbReference type="AlphaFoldDB" id="A0A0F9A105"/>
<feature type="transmembrane region" description="Helical" evidence="1">
    <location>
        <begin position="31"/>
        <end position="48"/>
    </location>
</feature>
<reference evidence="2" key="1">
    <citation type="journal article" date="2015" name="Nature">
        <title>Complex archaea that bridge the gap between prokaryotes and eukaryotes.</title>
        <authorList>
            <person name="Spang A."/>
            <person name="Saw J.H."/>
            <person name="Jorgensen S.L."/>
            <person name="Zaremba-Niedzwiedzka K."/>
            <person name="Martijn J."/>
            <person name="Lind A.E."/>
            <person name="van Eijk R."/>
            <person name="Schleper C."/>
            <person name="Guy L."/>
            <person name="Ettema T.J."/>
        </authorList>
    </citation>
    <scope>NUCLEOTIDE SEQUENCE</scope>
</reference>
<evidence type="ECO:0000256" key="1">
    <source>
        <dbReference type="SAM" id="Phobius"/>
    </source>
</evidence>
<evidence type="ECO:0000313" key="2">
    <source>
        <dbReference type="EMBL" id="KKK72299.1"/>
    </source>
</evidence>
<feature type="transmembrane region" description="Helical" evidence="1">
    <location>
        <begin position="6"/>
        <end position="24"/>
    </location>
</feature>
<protein>
    <submittedName>
        <fullName evidence="2">Uncharacterized protein</fullName>
    </submittedName>
</protein>
<keyword evidence="1" id="KW-0812">Transmembrane</keyword>
<accession>A0A0F9A105</accession>
<dbReference type="EMBL" id="LAZR01057318">
    <property type="protein sequence ID" value="KKK72299.1"/>
    <property type="molecule type" value="Genomic_DNA"/>
</dbReference>
<sequence length="117" mass="13354">MHIIALLAWAYVLYIFCGLLYMFIVWICTNWYRFGTAVVIIGSLVAYIESRPADPPYEFSYPVYEEESKPTEPVYVTQILGRDSTGTPIEKGITLDQCKALPGYRSVVYGICYTYVP</sequence>
<keyword evidence="1" id="KW-1133">Transmembrane helix</keyword>